<comment type="similarity">
    <text evidence="1">Belongs to the low molecular weight phosphotyrosine protein phosphatase family.</text>
</comment>
<dbReference type="InterPro" id="IPR017867">
    <property type="entry name" value="Tyr_phospatase_low_mol_wt"/>
</dbReference>
<accession>A0A9X1HVV8</accession>
<dbReference type="EC" id="3.1.3.48" evidence="2"/>
<evidence type="ECO:0000256" key="1">
    <source>
        <dbReference type="ARBA" id="ARBA00011063"/>
    </source>
</evidence>
<evidence type="ECO:0000313" key="8">
    <source>
        <dbReference type="Proteomes" id="UP001139409"/>
    </source>
</evidence>
<keyword evidence="8" id="KW-1185">Reference proteome</keyword>
<dbReference type="EMBL" id="JAIXNE010000005">
    <property type="protein sequence ID" value="MCA6078008.1"/>
    <property type="molecule type" value="Genomic_DNA"/>
</dbReference>
<dbReference type="SMART" id="SM00226">
    <property type="entry name" value="LMWPc"/>
    <property type="match status" value="1"/>
</dbReference>
<gene>
    <name evidence="7" type="ORF">LDX50_24250</name>
</gene>
<evidence type="ECO:0000256" key="3">
    <source>
        <dbReference type="ARBA" id="ARBA00022801"/>
    </source>
</evidence>
<keyword evidence="4" id="KW-0904">Protein phosphatase</keyword>
<name>A0A9X1HVV8_9BACT</name>
<feature type="active site" description="Proton donor" evidence="5">
    <location>
        <position position="125"/>
    </location>
</feature>
<dbReference type="InterPro" id="IPR023485">
    <property type="entry name" value="Ptyr_pPase"/>
</dbReference>
<evidence type="ECO:0000256" key="2">
    <source>
        <dbReference type="ARBA" id="ARBA00013064"/>
    </source>
</evidence>
<dbReference type="GO" id="GO:0004725">
    <property type="term" value="F:protein tyrosine phosphatase activity"/>
    <property type="evidence" value="ECO:0007669"/>
    <property type="project" value="UniProtKB-EC"/>
</dbReference>
<evidence type="ECO:0000256" key="5">
    <source>
        <dbReference type="PIRSR" id="PIRSR617867-1"/>
    </source>
</evidence>
<keyword evidence="3" id="KW-0378">Hydrolase</keyword>
<dbReference type="PANTHER" id="PTHR11717">
    <property type="entry name" value="LOW MOLECULAR WEIGHT PROTEIN TYROSINE PHOSPHATASE"/>
    <property type="match status" value="1"/>
</dbReference>
<dbReference type="Gene3D" id="3.40.50.2300">
    <property type="match status" value="1"/>
</dbReference>
<sequence length="160" mass="18508">MINVLFVCLGNICRSPLAEGLFRKKVLERGWDSFIHIDSSGTGDYHIGEMPDHRTRENAKNNGLILESRARQFSYEDFGNFDYIIPMDASNKTNIHRLDPDEKFRDKIILMRMFDPLEKGADVPDPYFGGAQGFQNVFEILDRSTNQFLDWLAERHSFEG</sequence>
<feature type="active site" description="Nucleophile" evidence="5">
    <location>
        <position position="8"/>
    </location>
</feature>
<evidence type="ECO:0000259" key="6">
    <source>
        <dbReference type="SMART" id="SM00226"/>
    </source>
</evidence>
<evidence type="ECO:0000256" key="4">
    <source>
        <dbReference type="ARBA" id="ARBA00022912"/>
    </source>
</evidence>
<dbReference type="RefSeq" id="WP_225698870.1">
    <property type="nucleotide sequence ID" value="NZ_JAIXNE010000005.1"/>
</dbReference>
<comment type="caution">
    <text evidence="7">The sequence shown here is derived from an EMBL/GenBank/DDBJ whole genome shotgun (WGS) entry which is preliminary data.</text>
</comment>
<dbReference type="PRINTS" id="PR00719">
    <property type="entry name" value="LMWPTPASE"/>
</dbReference>
<evidence type="ECO:0000313" key="7">
    <source>
        <dbReference type="EMBL" id="MCA6078008.1"/>
    </source>
</evidence>
<protein>
    <recommendedName>
        <fullName evidence="2">protein-tyrosine-phosphatase</fullName>
        <ecNumber evidence="2">3.1.3.48</ecNumber>
    </recommendedName>
</protein>
<organism evidence="7 8">
    <name type="scientific">Fulvivirga sedimenti</name>
    <dbReference type="NCBI Taxonomy" id="2879465"/>
    <lineage>
        <taxon>Bacteria</taxon>
        <taxon>Pseudomonadati</taxon>
        <taxon>Bacteroidota</taxon>
        <taxon>Cytophagia</taxon>
        <taxon>Cytophagales</taxon>
        <taxon>Fulvivirgaceae</taxon>
        <taxon>Fulvivirga</taxon>
    </lineage>
</organism>
<feature type="domain" description="Phosphotyrosine protein phosphatase I" evidence="6">
    <location>
        <begin position="2"/>
        <end position="151"/>
    </location>
</feature>
<dbReference type="PANTHER" id="PTHR11717:SF7">
    <property type="entry name" value="LOW MOLECULAR WEIGHT PHOSPHOTYROSINE PROTEIN PHOSPHATASE"/>
    <property type="match status" value="1"/>
</dbReference>
<dbReference type="SUPFAM" id="SSF52788">
    <property type="entry name" value="Phosphotyrosine protein phosphatases I"/>
    <property type="match status" value="1"/>
</dbReference>
<dbReference type="InterPro" id="IPR050438">
    <property type="entry name" value="LMW_PTPase"/>
</dbReference>
<dbReference type="InterPro" id="IPR036196">
    <property type="entry name" value="Ptyr_pPase_sf"/>
</dbReference>
<dbReference type="Pfam" id="PF01451">
    <property type="entry name" value="LMWPc"/>
    <property type="match status" value="1"/>
</dbReference>
<reference evidence="7" key="1">
    <citation type="submission" date="2021-09" db="EMBL/GenBank/DDBJ databases">
        <title>Fulvivirga sp. isolated from coastal sediment.</title>
        <authorList>
            <person name="Yu H."/>
        </authorList>
    </citation>
    <scope>NUCLEOTIDE SEQUENCE</scope>
    <source>
        <strain evidence="7">1062</strain>
    </source>
</reference>
<feature type="active site" evidence="5">
    <location>
        <position position="14"/>
    </location>
</feature>
<dbReference type="Proteomes" id="UP001139409">
    <property type="component" value="Unassembled WGS sequence"/>
</dbReference>
<dbReference type="CDD" id="cd16343">
    <property type="entry name" value="LMWPTP"/>
    <property type="match status" value="1"/>
</dbReference>
<proteinExistence type="inferred from homology"/>
<dbReference type="AlphaFoldDB" id="A0A9X1HVV8"/>